<accession>A0A502KZ26</accession>
<dbReference type="Pfam" id="PF11852">
    <property type="entry name" value="Pullul_strch_C"/>
    <property type="match status" value="1"/>
</dbReference>
<dbReference type="Pfam" id="PF03714">
    <property type="entry name" value="PUD"/>
    <property type="match status" value="1"/>
</dbReference>
<dbReference type="SUPFAM" id="SSF81296">
    <property type="entry name" value="E set domains"/>
    <property type="match status" value="2"/>
</dbReference>
<comment type="similarity">
    <text evidence="1">Belongs to the glycosyl hydrolase 13 family.</text>
</comment>
<dbReference type="GO" id="GO:0030246">
    <property type="term" value="F:carbohydrate binding"/>
    <property type="evidence" value="ECO:0007669"/>
    <property type="project" value="InterPro"/>
</dbReference>
<dbReference type="InterPro" id="IPR013784">
    <property type="entry name" value="Carb-bd-like_fold"/>
</dbReference>
<dbReference type="CDD" id="cd02860">
    <property type="entry name" value="E_set_Pullulanase"/>
    <property type="match status" value="1"/>
</dbReference>
<dbReference type="Pfam" id="PF02922">
    <property type="entry name" value="CBM_48"/>
    <property type="match status" value="1"/>
</dbReference>
<feature type="domain" description="Pullulanase carbohydrate-binding module 41" evidence="7">
    <location>
        <begin position="144"/>
        <end position="248"/>
    </location>
</feature>
<evidence type="ECO:0000259" key="7">
    <source>
        <dbReference type="Pfam" id="PF03714"/>
    </source>
</evidence>
<feature type="domain" description="Glycoside hydrolase family 13 N-terminal" evidence="6">
    <location>
        <begin position="391"/>
        <end position="475"/>
    </location>
</feature>
<evidence type="ECO:0000256" key="3">
    <source>
        <dbReference type="ARBA" id="ARBA00022801"/>
    </source>
</evidence>
<keyword evidence="4" id="KW-0326">Glycosidase</keyword>
<dbReference type="PROSITE" id="PS51257">
    <property type="entry name" value="PROKAR_LIPOPROTEIN"/>
    <property type="match status" value="1"/>
</dbReference>
<evidence type="ECO:0000256" key="1">
    <source>
        <dbReference type="ARBA" id="ARBA00008061"/>
    </source>
</evidence>
<evidence type="ECO:0000256" key="5">
    <source>
        <dbReference type="SAM" id="SignalP"/>
    </source>
</evidence>
<feature type="domain" description="Pullulanase N2" evidence="9">
    <location>
        <begin position="264"/>
        <end position="376"/>
    </location>
</feature>
<gene>
    <name evidence="11" type="ORF">EPA86_09625</name>
</gene>
<dbReference type="InterPro" id="IPR005323">
    <property type="entry name" value="CBM41_pullulanase"/>
</dbReference>
<dbReference type="GO" id="GO:0004553">
    <property type="term" value="F:hydrolase activity, hydrolyzing O-glycosyl compounds"/>
    <property type="evidence" value="ECO:0007669"/>
    <property type="project" value="InterPro"/>
</dbReference>
<dbReference type="InterPro" id="IPR013783">
    <property type="entry name" value="Ig-like_fold"/>
</dbReference>
<dbReference type="Pfam" id="PF18494">
    <property type="entry name" value="Pullulanase_Ins"/>
    <property type="match status" value="1"/>
</dbReference>
<evidence type="ECO:0000259" key="8">
    <source>
        <dbReference type="Pfam" id="PF11852"/>
    </source>
</evidence>
<dbReference type="SUPFAM" id="SSF51445">
    <property type="entry name" value="(Trans)glycosidases"/>
    <property type="match status" value="1"/>
</dbReference>
<evidence type="ECO:0000313" key="11">
    <source>
        <dbReference type="EMBL" id="TPH15271.1"/>
    </source>
</evidence>
<evidence type="ECO:0000256" key="4">
    <source>
        <dbReference type="ARBA" id="ARBA00023295"/>
    </source>
</evidence>
<evidence type="ECO:0000259" key="9">
    <source>
        <dbReference type="Pfam" id="PF17967"/>
    </source>
</evidence>
<name>A0A502KZ26_9GAMM</name>
<dbReference type="InterPro" id="IPR004193">
    <property type="entry name" value="Glyco_hydro_13_N"/>
</dbReference>
<feature type="chain" id="PRO_5021492144" evidence="5">
    <location>
        <begin position="23"/>
        <end position="1397"/>
    </location>
</feature>
<dbReference type="Gene3D" id="2.60.40.1130">
    <property type="entry name" value="Rab geranylgeranyltransferase alpha-subunit, insert domain"/>
    <property type="match status" value="1"/>
</dbReference>
<keyword evidence="2 5" id="KW-0732">Signal</keyword>
<sequence>MTASVKQVLLCTSLSLTIAACGGGGGGDDSPVVNPPPVNNAPTISDFSSAVNDFSVTFSWSVSDSDNDALSCVLSPGGELDDVTIADCKGTTSTSITYPNVGEFSASFSVTDSSNASAEESLVVNISDPNALPTPVVSAGDNQLVIFYNRPDASYSQWVLHLWNNAECDAYADFASDAGTDWATGQAQSGVDPNYGAYWLIDLKGNGSDCANFIVHKGDDKDIGGIDHKADLTGERMIWTLSGINELYSQPTLYPSGALIADTAAHWVNPESVFWQVNTNASVSKVRVYSSDVDELGYDGETGIAGDNYIEFLEQAENNAVELGMPRYQALSAFVATSVDAGKAKQMLTGKLLAIAYDNANTVLAATYVQTPRVLDALYTQGNSDADEATLGLSYSGDIISTALWAPTAKQVNLKIYNADKSLLSTHAMTLDSTTGLWSLELSNSNDRLFYRYELNVYHPQNQSFETIEATDPYSVSLSTNGEFSQFVNLADDDLKPAGWDEHIVPTIANPEDAVIYEGHIRDFSIFDESTSVENRGKYLAFTEENSVPVQHLKSLVDAGLTHFQFLPVNDIASINEDQTKTVDLTSTVADLCALNSSAPVCGVEDNSATLLSVMESYSPNTQSAQALVDVMRGLDSFNWGYDPKHFSAPDGSYASNPDGVTRIIEMRAMNQALHEMGLRVVLDVVYNHTNSSGLWDNSVLDKVVPGYYHRRDLTTGNVINETCCQDTAPEHLMMDKLMADSLQLWTQAYKFDGFRFDIMSNNSVDSILSAREAVQAIDADNYFYGEGWTRTDRGYLQAQQNNMAGSEVGTFNDRPRDVIRSATLFNSSPNLADIDIMRLGLAGTLANYSLQDRNDNIKLASTFANHPSYAKDPADIINYVSKHDNETLWDQLQYGIEAEKSIAERVRMQNIAGTLPLMSQGITFLQLGGDLIRSKSLDRNTYDAGDWFNRIDFTMQTSNWNVGLPLAQDNQGKWTQMSTLNNNLETQPMSQDIAFSSAIFKEFMNIRAASPLFKLTTEQAVLERVGFHNTGSKQTAGLIVMSIDDGTGLTDLDSENDAIVVVINGSNSEQSHTILTAQGFELHSVQQNSADSTVQSASFSQGLNDGTFTVPALTTAVFIKPQQGAQGAGLAAGITRDAPDVAPYGDTLVYLRGTMTSWDDSGLTLDDSFEYQGNGIYQIELNITAGAQTFRLTSADATVLNLGFTDIDVTNSAISLTNANGDIAMHAATSGSYQFILDASSDVPSLAITSVSPSVDCSALADSTDDIPFDIAGSGQLFVKGDHSGWGADEQYRLHYKGNNTYQAVAEFSGDMQFKLASDDGNWTTQLWAQAENSSDINSENLVLGVSYSVAYDDAGTNNNKTSLSQGQYSFLLTLNEANPARGSNVGSLIIQQCQP</sequence>
<dbReference type="Gene3D" id="2.60.40.1110">
    <property type="match status" value="1"/>
</dbReference>
<dbReference type="Proteomes" id="UP000315303">
    <property type="component" value="Unassembled WGS sequence"/>
</dbReference>
<evidence type="ECO:0000256" key="2">
    <source>
        <dbReference type="ARBA" id="ARBA00022729"/>
    </source>
</evidence>
<comment type="caution">
    <text evidence="11">The sequence shown here is derived from an EMBL/GenBank/DDBJ whole genome shotgun (WGS) entry which is preliminary data.</text>
</comment>
<dbReference type="Gene3D" id="3.20.20.80">
    <property type="entry name" value="Glycosidases"/>
    <property type="match status" value="1"/>
</dbReference>
<feature type="signal peptide" evidence="5">
    <location>
        <begin position="1"/>
        <end position="22"/>
    </location>
</feature>
<dbReference type="InterPro" id="IPR040671">
    <property type="entry name" value="Pullulanase_N2"/>
</dbReference>
<dbReference type="InterPro" id="IPR041111">
    <property type="entry name" value="Pullulanase_Ins"/>
</dbReference>
<dbReference type="SUPFAM" id="SSF51011">
    <property type="entry name" value="Glycosyl hydrolase domain"/>
    <property type="match status" value="1"/>
</dbReference>
<reference evidence="11 12" key="1">
    <citation type="submission" date="2019-01" db="EMBL/GenBank/DDBJ databases">
        <title>Litorilituus lipolytica sp. nov., isolated from intertidal sand of the Yellow Sea in China.</title>
        <authorList>
            <person name="Liu A."/>
        </authorList>
    </citation>
    <scope>NUCLEOTIDE SEQUENCE [LARGE SCALE GENOMIC DNA]</scope>
    <source>
        <strain evidence="11 12">RZ04</strain>
    </source>
</reference>
<evidence type="ECO:0000313" key="12">
    <source>
        <dbReference type="Proteomes" id="UP000315303"/>
    </source>
</evidence>
<dbReference type="InterPro" id="IPR013780">
    <property type="entry name" value="Glyco_hydro_b"/>
</dbReference>
<dbReference type="InterPro" id="IPR024561">
    <property type="entry name" value="Pullul_strch_C"/>
</dbReference>
<dbReference type="CDD" id="cd11341">
    <property type="entry name" value="AmyAc_Pullulanase_LD-like"/>
    <property type="match status" value="1"/>
</dbReference>
<dbReference type="InterPro" id="IPR014756">
    <property type="entry name" value="Ig_E-set"/>
</dbReference>
<proteinExistence type="inferred from homology"/>
<dbReference type="PANTHER" id="PTHR43002">
    <property type="entry name" value="GLYCOGEN DEBRANCHING ENZYME"/>
    <property type="match status" value="1"/>
</dbReference>
<dbReference type="Pfam" id="PF17967">
    <property type="entry name" value="Pullulanase_N2"/>
    <property type="match status" value="1"/>
</dbReference>
<dbReference type="Gene3D" id="2.60.40.1180">
    <property type="entry name" value="Golgi alpha-mannosidase II"/>
    <property type="match status" value="1"/>
</dbReference>
<dbReference type="Gene3D" id="2.60.40.10">
    <property type="entry name" value="Immunoglobulins"/>
    <property type="match status" value="1"/>
</dbReference>
<organism evidence="11 12">
    <name type="scientific">Litorilituus lipolyticus</name>
    <dbReference type="NCBI Taxonomy" id="2491017"/>
    <lineage>
        <taxon>Bacteria</taxon>
        <taxon>Pseudomonadati</taxon>
        <taxon>Pseudomonadota</taxon>
        <taxon>Gammaproteobacteria</taxon>
        <taxon>Alteromonadales</taxon>
        <taxon>Colwelliaceae</taxon>
        <taxon>Litorilituus</taxon>
    </lineage>
</organism>
<dbReference type="CDD" id="cd02861">
    <property type="entry name" value="E_set_pullulanase_like"/>
    <property type="match status" value="1"/>
</dbReference>
<feature type="domain" description="Alpha-1,6-glucosidases pullulanase-type C-terminal" evidence="8">
    <location>
        <begin position="957"/>
        <end position="1121"/>
    </location>
</feature>
<dbReference type="OrthoDB" id="3236218at2"/>
<dbReference type="SUPFAM" id="SSF49452">
    <property type="entry name" value="Starch-binding domain-like"/>
    <property type="match status" value="1"/>
</dbReference>
<dbReference type="InterPro" id="IPR017853">
    <property type="entry name" value="GH"/>
</dbReference>
<evidence type="ECO:0000259" key="6">
    <source>
        <dbReference type="Pfam" id="PF02922"/>
    </source>
</evidence>
<protein>
    <submittedName>
        <fullName evidence="11">DUF3372 domain-containing protein</fullName>
    </submittedName>
</protein>
<feature type="domain" description="Pullulanase Ins" evidence="10">
    <location>
        <begin position="572"/>
        <end position="638"/>
    </location>
</feature>
<dbReference type="EMBL" id="SAWY01000020">
    <property type="protein sequence ID" value="TPH15271.1"/>
    <property type="molecule type" value="Genomic_DNA"/>
</dbReference>
<dbReference type="CDD" id="cd10315">
    <property type="entry name" value="CBM41_pullulanase"/>
    <property type="match status" value="1"/>
</dbReference>
<evidence type="ECO:0000259" key="10">
    <source>
        <dbReference type="Pfam" id="PF18494"/>
    </source>
</evidence>
<keyword evidence="12" id="KW-1185">Reference proteome</keyword>
<keyword evidence="3" id="KW-0378">Hydrolase</keyword>
<dbReference type="GO" id="GO:0005975">
    <property type="term" value="P:carbohydrate metabolic process"/>
    <property type="evidence" value="ECO:0007669"/>
    <property type="project" value="InterPro"/>
</dbReference>